<proteinExistence type="inferred from homology"/>
<dbReference type="GO" id="GO:0003677">
    <property type="term" value="F:DNA binding"/>
    <property type="evidence" value="ECO:0007669"/>
    <property type="project" value="TreeGrafter"/>
</dbReference>
<feature type="region of interest" description="Disordered" evidence="6">
    <location>
        <begin position="613"/>
        <end position="657"/>
    </location>
</feature>
<keyword evidence="8" id="KW-1185">Reference proteome</keyword>
<keyword evidence="4 5" id="KW-0949">S-adenosyl-L-methionine</keyword>
<gene>
    <name evidence="7" type="ORF">C8A03DRAFT_17005</name>
</gene>
<keyword evidence="3 5" id="KW-0808">Transferase</keyword>
<keyword evidence="2 5" id="KW-0489">Methyltransferase</keyword>
<reference evidence="7" key="1">
    <citation type="journal article" date="2023" name="Mol. Phylogenet. Evol.">
        <title>Genome-scale phylogeny and comparative genomics of the fungal order Sordariales.</title>
        <authorList>
            <person name="Hensen N."/>
            <person name="Bonometti L."/>
            <person name="Westerberg I."/>
            <person name="Brannstrom I.O."/>
            <person name="Guillou S."/>
            <person name="Cros-Aarteil S."/>
            <person name="Calhoun S."/>
            <person name="Haridas S."/>
            <person name="Kuo A."/>
            <person name="Mondo S."/>
            <person name="Pangilinan J."/>
            <person name="Riley R."/>
            <person name="LaButti K."/>
            <person name="Andreopoulos B."/>
            <person name="Lipzen A."/>
            <person name="Chen C."/>
            <person name="Yan M."/>
            <person name="Daum C."/>
            <person name="Ng V."/>
            <person name="Clum A."/>
            <person name="Steindorff A."/>
            <person name="Ohm R.A."/>
            <person name="Martin F."/>
            <person name="Silar P."/>
            <person name="Natvig D.O."/>
            <person name="Lalanne C."/>
            <person name="Gautier V."/>
            <person name="Ament-Velasquez S.L."/>
            <person name="Kruys A."/>
            <person name="Hutchinson M.I."/>
            <person name="Powell A.J."/>
            <person name="Barry K."/>
            <person name="Miller A.N."/>
            <person name="Grigoriev I.V."/>
            <person name="Debuchy R."/>
            <person name="Gladieux P."/>
            <person name="Hiltunen Thoren M."/>
            <person name="Johannesson H."/>
        </authorList>
    </citation>
    <scope>NUCLEOTIDE SEQUENCE</scope>
    <source>
        <strain evidence="7">CBS 532.94</strain>
    </source>
</reference>
<dbReference type="GO" id="GO:0005634">
    <property type="term" value="C:nucleus"/>
    <property type="evidence" value="ECO:0007669"/>
    <property type="project" value="TreeGrafter"/>
</dbReference>
<dbReference type="EMBL" id="MU860199">
    <property type="protein sequence ID" value="KAK4236339.1"/>
    <property type="molecule type" value="Genomic_DNA"/>
</dbReference>
<accession>A0AAN7C6L2</accession>
<dbReference type="PROSITE" id="PS00095">
    <property type="entry name" value="C5_MTASE_2"/>
    <property type="match status" value="1"/>
</dbReference>
<dbReference type="InterPro" id="IPR050390">
    <property type="entry name" value="C5-Methyltransferase"/>
</dbReference>
<organism evidence="7 8">
    <name type="scientific">Achaetomium macrosporum</name>
    <dbReference type="NCBI Taxonomy" id="79813"/>
    <lineage>
        <taxon>Eukaryota</taxon>
        <taxon>Fungi</taxon>
        <taxon>Dikarya</taxon>
        <taxon>Ascomycota</taxon>
        <taxon>Pezizomycotina</taxon>
        <taxon>Sordariomycetes</taxon>
        <taxon>Sordariomycetidae</taxon>
        <taxon>Sordariales</taxon>
        <taxon>Chaetomiaceae</taxon>
        <taxon>Achaetomium</taxon>
    </lineage>
</organism>
<evidence type="ECO:0000256" key="4">
    <source>
        <dbReference type="ARBA" id="ARBA00022691"/>
    </source>
</evidence>
<dbReference type="SUPFAM" id="SSF53335">
    <property type="entry name" value="S-adenosyl-L-methionine-dependent methyltransferases"/>
    <property type="match status" value="1"/>
</dbReference>
<dbReference type="EC" id="2.1.1.37" evidence="1"/>
<dbReference type="GO" id="GO:0044027">
    <property type="term" value="P:negative regulation of gene expression via chromosomal CpG island methylation"/>
    <property type="evidence" value="ECO:0007669"/>
    <property type="project" value="TreeGrafter"/>
</dbReference>
<dbReference type="GO" id="GO:0003886">
    <property type="term" value="F:DNA (cytosine-5-)-methyltransferase activity"/>
    <property type="evidence" value="ECO:0007669"/>
    <property type="project" value="UniProtKB-EC"/>
</dbReference>
<dbReference type="Pfam" id="PF00145">
    <property type="entry name" value="DNA_methylase"/>
    <property type="match status" value="2"/>
</dbReference>
<dbReference type="PROSITE" id="PS51679">
    <property type="entry name" value="SAM_MT_C5"/>
    <property type="match status" value="1"/>
</dbReference>
<dbReference type="Proteomes" id="UP001303760">
    <property type="component" value="Unassembled WGS sequence"/>
</dbReference>
<name>A0AAN7C6L2_9PEZI</name>
<evidence type="ECO:0000256" key="6">
    <source>
        <dbReference type="SAM" id="MobiDB-lite"/>
    </source>
</evidence>
<dbReference type="Gene3D" id="3.40.50.150">
    <property type="entry name" value="Vaccinia Virus protein VP39"/>
    <property type="match status" value="1"/>
</dbReference>
<dbReference type="PANTHER" id="PTHR10629:SF52">
    <property type="entry name" value="DNA (CYTOSINE-5)-METHYLTRANSFERASE 1"/>
    <property type="match status" value="1"/>
</dbReference>
<dbReference type="InterPro" id="IPR001525">
    <property type="entry name" value="C5_MeTfrase"/>
</dbReference>
<dbReference type="AlphaFoldDB" id="A0AAN7C6L2"/>
<evidence type="ECO:0000313" key="7">
    <source>
        <dbReference type="EMBL" id="KAK4236339.1"/>
    </source>
</evidence>
<dbReference type="PANTHER" id="PTHR10629">
    <property type="entry name" value="CYTOSINE-SPECIFIC METHYLTRANSFERASE"/>
    <property type="match status" value="1"/>
</dbReference>
<feature type="region of interest" description="Disordered" evidence="6">
    <location>
        <begin position="271"/>
        <end position="309"/>
    </location>
</feature>
<dbReference type="PRINTS" id="PR00105">
    <property type="entry name" value="C5METTRFRASE"/>
</dbReference>
<evidence type="ECO:0000256" key="5">
    <source>
        <dbReference type="PROSITE-ProRule" id="PRU01016"/>
    </source>
</evidence>
<dbReference type="InterPro" id="IPR031303">
    <property type="entry name" value="C5_meth_CS"/>
</dbReference>
<feature type="compositionally biased region" description="Low complexity" evidence="6">
    <location>
        <begin position="618"/>
        <end position="627"/>
    </location>
</feature>
<reference evidence="7" key="2">
    <citation type="submission" date="2023-05" db="EMBL/GenBank/DDBJ databases">
        <authorList>
            <consortium name="Lawrence Berkeley National Laboratory"/>
            <person name="Steindorff A."/>
            <person name="Hensen N."/>
            <person name="Bonometti L."/>
            <person name="Westerberg I."/>
            <person name="Brannstrom I.O."/>
            <person name="Guillou S."/>
            <person name="Cros-Aarteil S."/>
            <person name="Calhoun S."/>
            <person name="Haridas S."/>
            <person name="Kuo A."/>
            <person name="Mondo S."/>
            <person name="Pangilinan J."/>
            <person name="Riley R."/>
            <person name="Labutti K."/>
            <person name="Andreopoulos B."/>
            <person name="Lipzen A."/>
            <person name="Chen C."/>
            <person name="Yanf M."/>
            <person name="Daum C."/>
            <person name="Ng V."/>
            <person name="Clum A."/>
            <person name="Ohm R."/>
            <person name="Martin F."/>
            <person name="Silar P."/>
            <person name="Natvig D."/>
            <person name="Lalanne C."/>
            <person name="Gautier V."/>
            <person name="Ament-Velasquez S.L."/>
            <person name="Kruys A."/>
            <person name="Hutchinson M.I."/>
            <person name="Powell A.J."/>
            <person name="Barry K."/>
            <person name="Miller A.N."/>
            <person name="Grigoriev I.V."/>
            <person name="Debuchy R."/>
            <person name="Gladieux P."/>
            <person name="Thoren M.H."/>
            <person name="Johannesson H."/>
        </authorList>
    </citation>
    <scope>NUCLEOTIDE SEQUENCE</scope>
    <source>
        <strain evidence="7">CBS 532.94</strain>
    </source>
</reference>
<feature type="active site" evidence="5">
    <location>
        <position position="383"/>
    </location>
</feature>
<dbReference type="InterPro" id="IPR029063">
    <property type="entry name" value="SAM-dependent_MTases_sf"/>
</dbReference>
<evidence type="ECO:0000256" key="2">
    <source>
        <dbReference type="ARBA" id="ARBA00022603"/>
    </source>
</evidence>
<dbReference type="GO" id="GO:0032259">
    <property type="term" value="P:methylation"/>
    <property type="evidence" value="ECO:0007669"/>
    <property type="project" value="UniProtKB-KW"/>
</dbReference>
<sequence length="706" mass="79707">MSGPFIIDDDDEVQEVASWRRRIDEETRWAASHYRRAGSDRGQNPDQLDDADQEFEDNLADEIFEIIDLTGDDDLPESDTSLLSRAEGRELDEYWTNDGLLLRPGMAVEIDSAVSAFGVEFLRIKSMIQLYQGADIVIRGWGFARTEHFSGMLPRKLNELVMVAEIRSQDASQFEEQALMDVAVTAVRSVRELRITNAPFPEHRFDQSYWTSKGRHWIKLNAPLVCRHQYHIHFHGSNAKPCEWALVQIDEDTADPEYRILNAHKLNRWRGGKVPGGSHNPSASSRQVFDVESNPSSSTHSPKLSPGQRYTAGDVFAGAGGASRGIERAGLELVFAVDDWDHAAQSLRSNFPKCTVYSMDVFDLIQFEDIQHRVDILHLSPPCQFWSPAHTVAGKNDKANIAILFSCGALLQKFRPRLFTLEQTFGLLHSKFSAFFNALLLSFTECGYSVRWKVVPLANYGVPQLRKRLIMIGSAPGEKLPPFPPATHSKDGAGGLKRWASPKSVLARLPRRFDHRLHRPHLSRRFNPPKAPWDPTQLAKTITTSGGQNYHWDGKRDFTLLEYAMLQGFPTWHKFEGSYIKRQIGNAFSPTVVKALYEHLVKWLLVQDGVDPSARHQSLSPESSISLDSDDERDHRRQSEVEEVMEGHQATHGAALDDRMDLDRLDTLSDTETLRGDEDSGIAMDVDDDVIMRGRGTANEPWVLSD</sequence>
<evidence type="ECO:0000256" key="3">
    <source>
        <dbReference type="ARBA" id="ARBA00022679"/>
    </source>
</evidence>
<comment type="caution">
    <text evidence="7">The sequence shown here is derived from an EMBL/GenBank/DDBJ whole genome shotgun (WGS) entry which is preliminary data.</text>
</comment>
<dbReference type="Gene3D" id="3.90.120.10">
    <property type="entry name" value="DNA Methylase, subunit A, domain 2"/>
    <property type="match status" value="1"/>
</dbReference>
<evidence type="ECO:0000313" key="8">
    <source>
        <dbReference type="Proteomes" id="UP001303760"/>
    </source>
</evidence>
<comment type="similarity">
    <text evidence="5">Belongs to the class I-like SAM-binding methyltransferase superfamily. C5-methyltransferase family.</text>
</comment>
<feature type="compositionally biased region" description="Polar residues" evidence="6">
    <location>
        <begin position="279"/>
        <end position="302"/>
    </location>
</feature>
<evidence type="ECO:0000256" key="1">
    <source>
        <dbReference type="ARBA" id="ARBA00011975"/>
    </source>
</evidence>
<protein>
    <recommendedName>
        <fullName evidence="1">DNA (cytosine-5-)-methyltransferase</fullName>
        <ecNumber evidence="1">2.1.1.37</ecNumber>
    </recommendedName>
</protein>